<comment type="caution">
    <text evidence="1">The sequence shown here is derived from an EMBL/GenBank/DDBJ whole genome shotgun (WGS) entry which is preliminary data.</text>
</comment>
<gene>
    <name evidence="1" type="ORF">RV045_11890</name>
</gene>
<name>A0ACC6P4G4_9BURK</name>
<dbReference type="Proteomes" id="UP001364695">
    <property type="component" value="Unassembled WGS sequence"/>
</dbReference>
<organism evidence="1 2">
    <name type="scientific">Amphibiibacter pelophylacis</name>
    <dbReference type="NCBI Taxonomy" id="1799477"/>
    <lineage>
        <taxon>Bacteria</taxon>
        <taxon>Pseudomonadati</taxon>
        <taxon>Pseudomonadota</taxon>
        <taxon>Betaproteobacteria</taxon>
        <taxon>Burkholderiales</taxon>
        <taxon>Sphaerotilaceae</taxon>
        <taxon>Amphibiibacter</taxon>
    </lineage>
</organism>
<evidence type="ECO:0000313" key="2">
    <source>
        <dbReference type="Proteomes" id="UP001364695"/>
    </source>
</evidence>
<proteinExistence type="predicted"/>
<accession>A0ACC6P4G4</accession>
<evidence type="ECO:0000313" key="1">
    <source>
        <dbReference type="EMBL" id="MEJ7139123.1"/>
    </source>
</evidence>
<sequence>MIDYRVSLHDHARHRLQVHTTFTPQATETRLELPVWIAGSYLVREFARHLSGLRVLDGAPGTLSGATLQPDGKSAWRLTVPPAQVGQAITLAHEVYAFDASVRTAMADSTRVFFNPTSLCLRVQGQQDAPHQISLQDIPQGWEVATGLDDVDGPGNAWRADSYTLLADHPFEIAPFWRGHFEVRGVPHEFAVSGAWPDFDGERLLADTQRICEAEMALWHPEGSAPPFSRYVFMLSAVENGYGGLEHINSTALIARRADLPTHTEAQEEGRATREGYVQLLGLISHEYFHTWSVKRLKPLDLHPIDDQRENLTQMLWFFEGLTSYYDDLLLLRAGLISPAQHRALLAKTLQGVWNSPGRRVQSVAQASHDAWIRYYRPDEHTPNSTVSYYAKGALVGLALDALLRQTPAPGGAVTLDDLMRWLWQRGGQAPGFDGLSRPITEDDIHAGMLALTGHDLRARIQPWLHGTDELPLTELLAPLGLKMPPPPQASIWSLLNATPDVTDAQARALLSPAALGLRLKLDAGRVRIAAVLDGGAAHAATLSVHDEIIAIDGWRVAQTGDVADWLARLHCAGSGPVRTTRWTLCRDQRLIELTLDLDQGAALAQGVTIQPETPEKPGAGAELAYVLA</sequence>
<dbReference type="EMBL" id="JAWDIE010000020">
    <property type="protein sequence ID" value="MEJ7139123.1"/>
    <property type="molecule type" value="Genomic_DNA"/>
</dbReference>
<keyword evidence="2" id="KW-1185">Reference proteome</keyword>
<protein>
    <submittedName>
        <fullName evidence="1">Peptidase M61</fullName>
    </submittedName>
</protein>
<reference evidence="1" key="1">
    <citation type="submission" date="2023-10" db="EMBL/GenBank/DDBJ databases">
        <title>Amphibacter perezi, gen. nov., sp. nov. a novel taxa of the family Comamonadaceae, class Betaproteobacteria isolated from the skin microbiota of Pelophylax perezi from different populations.</title>
        <authorList>
            <person name="Costa S."/>
            <person name="Proenca D.N."/>
            <person name="Lopes I."/>
            <person name="Morais P.V."/>
        </authorList>
    </citation>
    <scope>NUCLEOTIDE SEQUENCE</scope>
    <source>
        <strain evidence="1">SL12-8</strain>
    </source>
</reference>